<gene>
    <name evidence="3" type="primary">coaBC</name>
    <name evidence="7" type="ORF">CAY53_07290</name>
</gene>
<comment type="function">
    <text evidence="4">Catalyzes two steps in the biosynthesis of coenzyme A. In the first step cysteine is conjugated to 4'-phosphopantothenate to form 4-phosphopantothenoylcysteine, in the latter compound is decarboxylated to form 4'-phosphopantotheine.</text>
</comment>
<dbReference type="Pfam" id="PF02441">
    <property type="entry name" value="Flavoprotein"/>
    <property type="match status" value="1"/>
</dbReference>
<evidence type="ECO:0000256" key="4">
    <source>
        <dbReference type="RuleBase" id="RU364078"/>
    </source>
</evidence>
<dbReference type="InterPro" id="IPR003382">
    <property type="entry name" value="Flavoprotein"/>
</dbReference>
<dbReference type="PANTHER" id="PTHR14359:SF6">
    <property type="entry name" value="PHOSPHOPANTOTHENOYLCYSTEINE DECARBOXYLASE"/>
    <property type="match status" value="1"/>
</dbReference>
<comment type="pathway">
    <text evidence="3 4">Cofactor biosynthesis; coenzyme A biosynthesis; CoA from (R)-pantothenate: step 2/5.</text>
</comment>
<comment type="similarity">
    <text evidence="3 4">In the C-terminal section; belongs to the PPC synthetase family.</text>
</comment>
<dbReference type="SUPFAM" id="SSF52507">
    <property type="entry name" value="Homo-oligomeric flavin-containing Cys decarboxylases, HFCD"/>
    <property type="match status" value="1"/>
</dbReference>
<comment type="function">
    <text evidence="3">Catalyzes two sequential steps in the biosynthesis of coenzyme A. In the first step cysteine is conjugated to 4'-phosphopantothenate to form 4-phosphopantothenoylcysteine. In the second step the latter compound is decarboxylated to form 4'-phosphopantotheine.</text>
</comment>
<dbReference type="NCBIfam" id="TIGR00521">
    <property type="entry name" value="coaBC_dfp"/>
    <property type="match status" value="1"/>
</dbReference>
<keyword evidence="3" id="KW-0479">Metal-binding</keyword>
<dbReference type="SUPFAM" id="SSF102645">
    <property type="entry name" value="CoaB-like"/>
    <property type="match status" value="1"/>
</dbReference>
<feature type="region of interest" description="Phosphopantothenate--cysteine ligase" evidence="3">
    <location>
        <begin position="191"/>
        <end position="405"/>
    </location>
</feature>
<evidence type="ECO:0000259" key="5">
    <source>
        <dbReference type="Pfam" id="PF02441"/>
    </source>
</evidence>
<evidence type="ECO:0000313" key="7">
    <source>
        <dbReference type="EMBL" id="AVD71298.1"/>
    </source>
</evidence>
<comment type="pathway">
    <text evidence="3 4">Cofactor biosynthesis; coenzyme A biosynthesis; CoA from (R)-pantothenate: step 3/5.</text>
</comment>
<dbReference type="Gene3D" id="3.40.50.1950">
    <property type="entry name" value="Flavin prenyltransferase-like"/>
    <property type="match status" value="1"/>
</dbReference>
<dbReference type="RefSeq" id="WP_104936565.1">
    <property type="nucleotide sequence ID" value="NZ_CP021255.1"/>
</dbReference>
<keyword evidence="3 4" id="KW-0288">FMN</keyword>
<keyword evidence="3 4" id="KW-0285">Flavoprotein</keyword>
<accession>A0A2L1GNS4</accession>
<feature type="region of interest" description="Phosphopantothenoylcysteine decarboxylase" evidence="3">
    <location>
        <begin position="1"/>
        <end position="190"/>
    </location>
</feature>
<keyword evidence="2 3" id="KW-0456">Lyase</keyword>
<dbReference type="UniPathway" id="UPA00241">
    <property type="reaction ID" value="UER00353"/>
</dbReference>
<dbReference type="GO" id="GO:0015937">
    <property type="term" value="P:coenzyme A biosynthetic process"/>
    <property type="evidence" value="ECO:0007669"/>
    <property type="project" value="UniProtKB-UniRule"/>
</dbReference>
<comment type="catalytic activity">
    <reaction evidence="3 4">
        <text>N-[(R)-4-phosphopantothenoyl]-L-cysteine + H(+) = (R)-4'-phosphopantetheine + CO2</text>
        <dbReference type="Rhea" id="RHEA:16793"/>
        <dbReference type="ChEBI" id="CHEBI:15378"/>
        <dbReference type="ChEBI" id="CHEBI:16526"/>
        <dbReference type="ChEBI" id="CHEBI:59458"/>
        <dbReference type="ChEBI" id="CHEBI:61723"/>
        <dbReference type="EC" id="4.1.1.36"/>
    </reaction>
</comment>
<comment type="similarity">
    <text evidence="3 4">In the N-terminal section; belongs to the HFCD (homo-oligomeric flavin containing Cys decarboxylase) superfamily.</text>
</comment>
<keyword evidence="3 4" id="KW-0436">Ligase</keyword>
<dbReference type="KEGG" id="deo:CAY53_07290"/>
<dbReference type="GO" id="GO:0071513">
    <property type="term" value="C:phosphopantothenoylcysteine decarboxylase complex"/>
    <property type="evidence" value="ECO:0007669"/>
    <property type="project" value="TreeGrafter"/>
</dbReference>
<dbReference type="GO" id="GO:0004632">
    <property type="term" value="F:phosphopantothenate--cysteine ligase activity"/>
    <property type="evidence" value="ECO:0007669"/>
    <property type="project" value="UniProtKB-UniRule"/>
</dbReference>
<keyword evidence="1 3" id="KW-0210">Decarboxylase</keyword>
<comment type="cofactor">
    <cofactor evidence="3">
        <name>Mg(2+)</name>
        <dbReference type="ChEBI" id="CHEBI:18420"/>
    </cofactor>
</comment>
<dbReference type="OrthoDB" id="9802554at2"/>
<dbReference type="EC" id="4.1.1.36" evidence="3"/>
<dbReference type="Pfam" id="PF04127">
    <property type="entry name" value="DFP"/>
    <property type="match status" value="1"/>
</dbReference>
<sequence>MPALQGKRVLFGVTGSIAAYKAAEWVRALVQEEALVQVILTEAAERFVTPLSFATLSGAPVQRDLFAGAGEDPIMHISLSREADVFLIAPASAQTIAKLATGMADNLLTAAVLAARIPVLLCPAMNVNMYRHPATQANLRRLRQYGYLVLEPGSGELACGEVGEGRLADWADAREALLRIFAAQDLRGLKILVTAGPTREAIDPVRYLSNRSSGKMGFALARTAMRRGAAVTLVTGPVALPAPPGVEVIRVQSAHEMAEAVFARAPQSRVLVKAAAVADFTVAAPAEHKIKKSGEELSLPLSATVDILRELGARKEPRQLLVGFAAESQAHYQEGERKLREKNLDLIVVNDVLDGQSGFAVDTNQVTLIGKNGRQEMPLLSKEDTADRIWDAVRALLDAQDAVAD</sequence>
<feature type="binding site" evidence="3">
    <location>
        <position position="289"/>
    </location>
    <ligand>
        <name>CTP</name>
        <dbReference type="ChEBI" id="CHEBI:37563"/>
    </ligand>
</feature>
<dbReference type="PANTHER" id="PTHR14359">
    <property type="entry name" value="HOMO-OLIGOMERIC FLAVIN CONTAINING CYS DECARBOXYLASE FAMILY"/>
    <property type="match status" value="1"/>
</dbReference>
<evidence type="ECO:0000256" key="2">
    <source>
        <dbReference type="ARBA" id="ARBA00023239"/>
    </source>
</evidence>
<feature type="binding site" evidence="3">
    <location>
        <position position="324"/>
    </location>
    <ligand>
        <name>CTP</name>
        <dbReference type="ChEBI" id="CHEBI:37563"/>
    </ligand>
</feature>
<comment type="catalytic activity">
    <reaction evidence="3 4">
        <text>(R)-4'-phosphopantothenate + L-cysteine + CTP = N-[(R)-4-phosphopantothenoyl]-L-cysteine + CMP + diphosphate + H(+)</text>
        <dbReference type="Rhea" id="RHEA:19397"/>
        <dbReference type="ChEBI" id="CHEBI:10986"/>
        <dbReference type="ChEBI" id="CHEBI:15378"/>
        <dbReference type="ChEBI" id="CHEBI:33019"/>
        <dbReference type="ChEBI" id="CHEBI:35235"/>
        <dbReference type="ChEBI" id="CHEBI:37563"/>
        <dbReference type="ChEBI" id="CHEBI:59458"/>
        <dbReference type="ChEBI" id="CHEBI:60377"/>
        <dbReference type="EC" id="6.3.2.5"/>
    </reaction>
</comment>
<name>A0A2L1GNS4_9BACT</name>
<comment type="caution">
    <text evidence="3">Lacks conserved residue(s) required for the propagation of feature annotation.</text>
</comment>
<evidence type="ECO:0000256" key="3">
    <source>
        <dbReference type="HAMAP-Rule" id="MF_02225"/>
    </source>
</evidence>
<feature type="active site" description="Proton donor" evidence="3">
    <location>
        <position position="159"/>
    </location>
</feature>
<evidence type="ECO:0000256" key="1">
    <source>
        <dbReference type="ARBA" id="ARBA00022793"/>
    </source>
</evidence>
<dbReference type="InterPro" id="IPR005252">
    <property type="entry name" value="CoaBC"/>
</dbReference>
<dbReference type="GO" id="GO:0004633">
    <property type="term" value="F:phosphopantothenoylcysteine decarboxylase activity"/>
    <property type="evidence" value="ECO:0007669"/>
    <property type="project" value="UniProtKB-UniRule"/>
</dbReference>
<keyword evidence="3" id="KW-0460">Magnesium</keyword>
<dbReference type="GO" id="GO:0010181">
    <property type="term" value="F:FMN binding"/>
    <property type="evidence" value="ECO:0007669"/>
    <property type="project" value="UniProtKB-UniRule"/>
</dbReference>
<evidence type="ECO:0000313" key="8">
    <source>
        <dbReference type="Proteomes" id="UP000239867"/>
    </source>
</evidence>
<keyword evidence="8" id="KW-1185">Reference proteome</keyword>
<dbReference type="GO" id="GO:0015941">
    <property type="term" value="P:pantothenate catabolic process"/>
    <property type="evidence" value="ECO:0007669"/>
    <property type="project" value="InterPro"/>
</dbReference>
<dbReference type="Gene3D" id="3.40.50.10300">
    <property type="entry name" value="CoaB-like"/>
    <property type="match status" value="1"/>
</dbReference>
<keyword evidence="3" id="KW-0511">Multifunctional enzyme</keyword>
<feature type="binding site" evidence="3">
    <location>
        <position position="279"/>
    </location>
    <ligand>
        <name>CTP</name>
        <dbReference type="ChEBI" id="CHEBI:37563"/>
    </ligand>
</feature>
<dbReference type="EC" id="6.3.2.5" evidence="3"/>
<dbReference type="AlphaFoldDB" id="A0A2L1GNS4"/>
<evidence type="ECO:0000259" key="6">
    <source>
        <dbReference type="Pfam" id="PF04127"/>
    </source>
</evidence>
<proteinExistence type="inferred from homology"/>
<feature type="binding site" evidence="3">
    <location>
        <position position="338"/>
    </location>
    <ligand>
        <name>CTP</name>
        <dbReference type="ChEBI" id="CHEBI:37563"/>
    </ligand>
</feature>
<feature type="binding site" evidence="3">
    <location>
        <position position="342"/>
    </location>
    <ligand>
        <name>CTP</name>
        <dbReference type="ChEBI" id="CHEBI:37563"/>
    </ligand>
</feature>
<dbReference type="InterPro" id="IPR007085">
    <property type="entry name" value="DNA/pantothenate-metab_flavo_C"/>
</dbReference>
<feature type="domain" description="Flavoprotein" evidence="5">
    <location>
        <begin position="7"/>
        <end position="171"/>
    </location>
</feature>
<dbReference type="HAMAP" id="MF_02225">
    <property type="entry name" value="CoaBC"/>
    <property type="match status" value="1"/>
</dbReference>
<dbReference type="GO" id="GO:0046872">
    <property type="term" value="F:metal ion binding"/>
    <property type="evidence" value="ECO:0007669"/>
    <property type="project" value="UniProtKB-KW"/>
</dbReference>
<protein>
    <recommendedName>
        <fullName evidence="3">Coenzyme A biosynthesis bifunctional protein CoaBC</fullName>
    </recommendedName>
    <alternativeName>
        <fullName evidence="3">DNA/pantothenate metabolism flavoprotein</fullName>
    </alternativeName>
    <alternativeName>
        <fullName evidence="3">Phosphopantothenoylcysteine synthetase/decarboxylase</fullName>
        <shortName evidence="3">PPCS-PPCDC</shortName>
    </alternativeName>
    <domain>
        <recommendedName>
            <fullName evidence="3">Phosphopantothenoylcysteine decarboxylase</fullName>
            <shortName evidence="3">PPC decarboxylase</shortName>
            <shortName evidence="3">PPC-DC</shortName>
            <ecNumber evidence="3">4.1.1.36</ecNumber>
        </recommendedName>
        <alternativeName>
            <fullName evidence="3">CoaC</fullName>
        </alternativeName>
    </domain>
    <domain>
        <recommendedName>
            <fullName evidence="3">Phosphopantothenate--cysteine ligase</fullName>
            <ecNumber evidence="3">6.3.2.5</ecNumber>
        </recommendedName>
        <alternativeName>
            <fullName evidence="3">CoaB</fullName>
        </alternativeName>
        <alternativeName>
            <fullName evidence="3">Phosphopantothenoylcysteine synthetase</fullName>
            <shortName evidence="3">PPC synthetase</shortName>
            <shortName evidence="3">PPC-S</shortName>
        </alternativeName>
    </domain>
</protein>
<dbReference type="InterPro" id="IPR035929">
    <property type="entry name" value="CoaB-like_sf"/>
</dbReference>
<dbReference type="InterPro" id="IPR036551">
    <property type="entry name" value="Flavin_trans-like"/>
</dbReference>
<dbReference type="EMBL" id="CP021255">
    <property type="protein sequence ID" value="AVD71298.1"/>
    <property type="molecule type" value="Genomic_DNA"/>
</dbReference>
<comment type="cofactor">
    <cofactor evidence="3">
        <name>FMN</name>
        <dbReference type="ChEBI" id="CHEBI:58210"/>
    </cofactor>
    <text evidence="3">Binds 1 FMN per subunit.</text>
</comment>
<organism evidence="7 8">
    <name type="scientific">Desulfobulbus oralis</name>
    <dbReference type="NCBI Taxonomy" id="1986146"/>
    <lineage>
        <taxon>Bacteria</taxon>
        <taxon>Pseudomonadati</taxon>
        <taxon>Thermodesulfobacteriota</taxon>
        <taxon>Desulfobulbia</taxon>
        <taxon>Desulfobulbales</taxon>
        <taxon>Desulfobulbaceae</taxon>
        <taxon>Desulfobulbus</taxon>
    </lineage>
</organism>
<dbReference type="Proteomes" id="UP000239867">
    <property type="component" value="Chromosome"/>
</dbReference>
<feature type="domain" description="DNA/pantothenate metabolism flavoprotein C-terminal" evidence="6">
    <location>
        <begin position="186"/>
        <end position="395"/>
    </location>
</feature>
<reference evidence="7 8" key="1">
    <citation type="journal article" date="2018" name="MBio">
        <title>Insights into the evolution of host association through the isolation and characterization of a novel human periodontal pathobiont, Desulfobulbus oralis.</title>
        <authorList>
            <person name="Cross K.L."/>
            <person name="Chirania P."/>
            <person name="Xiong W."/>
            <person name="Beall C.J."/>
            <person name="Elkins J.G."/>
            <person name="Giannone R.J."/>
            <person name="Griffen A.L."/>
            <person name="Guss A.M."/>
            <person name="Hettich R.L."/>
            <person name="Joshi S.S."/>
            <person name="Mokrzan E.M."/>
            <person name="Martin R.K."/>
            <person name="Zhulin I.B."/>
            <person name="Leys E.J."/>
            <person name="Podar M."/>
        </authorList>
    </citation>
    <scope>NUCLEOTIDE SEQUENCE [LARGE SCALE GENOMIC DNA]</scope>
    <source>
        <strain evidence="7 8">ORNL</strain>
    </source>
</reference>